<dbReference type="InterPro" id="IPR033985">
    <property type="entry name" value="SusD-like_N"/>
</dbReference>
<dbReference type="PROSITE" id="PS51257">
    <property type="entry name" value="PROKAR_LIPOPROTEIN"/>
    <property type="match status" value="1"/>
</dbReference>
<keyword evidence="4" id="KW-0472">Membrane</keyword>
<feature type="signal peptide" evidence="6">
    <location>
        <begin position="1"/>
        <end position="17"/>
    </location>
</feature>
<dbReference type="Pfam" id="PF14322">
    <property type="entry name" value="SusD-like_3"/>
    <property type="match status" value="1"/>
</dbReference>
<name>A0A1G7WLK4_CHIFI</name>
<comment type="similarity">
    <text evidence="2">Belongs to the SusD family.</text>
</comment>
<dbReference type="RefSeq" id="WP_089835140.1">
    <property type="nucleotide sequence ID" value="NZ_FNBN01000006.1"/>
</dbReference>
<evidence type="ECO:0000256" key="3">
    <source>
        <dbReference type="ARBA" id="ARBA00022729"/>
    </source>
</evidence>
<feature type="domain" description="SusD-like N-terminal" evidence="8">
    <location>
        <begin position="21"/>
        <end position="223"/>
    </location>
</feature>
<evidence type="ECO:0000259" key="8">
    <source>
        <dbReference type="Pfam" id="PF14322"/>
    </source>
</evidence>
<evidence type="ECO:0000256" key="4">
    <source>
        <dbReference type="ARBA" id="ARBA00023136"/>
    </source>
</evidence>
<gene>
    <name evidence="9" type="ORF">SAMN04488121_10656</name>
</gene>
<dbReference type="SUPFAM" id="SSF48452">
    <property type="entry name" value="TPR-like"/>
    <property type="match status" value="1"/>
</dbReference>
<proteinExistence type="inferred from homology"/>
<protein>
    <submittedName>
        <fullName evidence="9">SusD family protein</fullName>
    </submittedName>
</protein>
<evidence type="ECO:0000259" key="7">
    <source>
        <dbReference type="Pfam" id="PF07980"/>
    </source>
</evidence>
<organism evidence="9 10">
    <name type="scientific">Chitinophaga filiformis</name>
    <name type="common">Myxococcus filiformis</name>
    <name type="synonym">Flexibacter filiformis</name>
    <dbReference type="NCBI Taxonomy" id="104663"/>
    <lineage>
        <taxon>Bacteria</taxon>
        <taxon>Pseudomonadati</taxon>
        <taxon>Bacteroidota</taxon>
        <taxon>Chitinophagia</taxon>
        <taxon>Chitinophagales</taxon>
        <taxon>Chitinophagaceae</taxon>
        <taxon>Chitinophaga</taxon>
    </lineage>
</organism>
<dbReference type="STRING" id="104663.SAMN04488121_10656"/>
<dbReference type="Gene3D" id="1.25.40.390">
    <property type="match status" value="1"/>
</dbReference>
<evidence type="ECO:0000256" key="6">
    <source>
        <dbReference type="SAM" id="SignalP"/>
    </source>
</evidence>
<evidence type="ECO:0000313" key="10">
    <source>
        <dbReference type="Proteomes" id="UP000199045"/>
    </source>
</evidence>
<dbReference type="Pfam" id="PF07980">
    <property type="entry name" value="SusD_RagB"/>
    <property type="match status" value="1"/>
</dbReference>
<evidence type="ECO:0000256" key="2">
    <source>
        <dbReference type="ARBA" id="ARBA00006275"/>
    </source>
</evidence>
<comment type="subcellular location">
    <subcellularLocation>
        <location evidence="1">Cell outer membrane</location>
    </subcellularLocation>
</comment>
<accession>A0A1G7WLK4</accession>
<dbReference type="OrthoDB" id="1147023at2"/>
<dbReference type="EMBL" id="FNBN01000006">
    <property type="protein sequence ID" value="SDG72877.1"/>
    <property type="molecule type" value="Genomic_DNA"/>
</dbReference>
<dbReference type="AlphaFoldDB" id="A0A1G7WLK4"/>
<evidence type="ECO:0000256" key="1">
    <source>
        <dbReference type="ARBA" id="ARBA00004442"/>
    </source>
</evidence>
<keyword evidence="3 6" id="KW-0732">Signal</keyword>
<feature type="chain" id="PRO_5011478111" evidence="6">
    <location>
        <begin position="18"/>
        <end position="483"/>
    </location>
</feature>
<dbReference type="InterPro" id="IPR011990">
    <property type="entry name" value="TPR-like_helical_dom_sf"/>
</dbReference>
<evidence type="ECO:0000313" key="9">
    <source>
        <dbReference type="EMBL" id="SDG72877.1"/>
    </source>
</evidence>
<sequence>MQRKALYILLTILPAFAGCEKYLDQAPDSSWTQLDTPEKVSQLLGTAYPQANYMTFCEAMSDNVMDKGTGVDARTNRDPFYFNDVQNINEDSPEYYWQAAYKAIAAANNALIACENAKDTAAYSRQKGEALVARAYSHFMLVNLFSKSYDATTANADMGIPYVTEPEDVVFRQYDRKTVAYVYEQIEKDLLAGLPLIRDDKYKVPSYHFTQKAAYAFAARFYLYKRDYSKVVMYADMAFPTSQTGTYLRPWNTSYVFMSPLELFNIYTNSSEKANLLLVETASSYGRYVGRYRFGMNYPMYYEILGRGNVTGGGWCFPVYTYSTNDYFVPKVSEYFVKQSVNANIGFIYTMVPLFTAEELLFNRVEANANLGNTAAALADLNLYASTRITNYNPSTHNITLAKSKTYYGVTDNREALLSVLFDFKRAEFVQEGLRWFDLMRYKVPVTHVTRDGETLELGAEDPRRVFQLPVTAKTSGLPMNPR</sequence>
<dbReference type="Proteomes" id="UP000199045">
    <property type="component" value="Unassembled WGS sequence"/>
</dbReference>
<keyword evidence="5" id="KW-0998">Cell outer membrane</keyword>
<reference evidence="9 10" key="1">
    <citation type="submission" date="2016-10" db="EMBL/GenBank/DDBJ databases">
        <authorList>
            <person name="de Groot N.N."/>
        </authorList>
    </citation>
    <scope>NUCLEOTIDE SEQUENCE [LARGE SCALE GENOMIC DNA]</scope>
    <source>
        <strain evidence="9 10">DSM 527</strain>
    </source>
</reference>
<dbReference type="InterPro" id="IPR012944">
    <property type="entry name" value="SusD_RagB_dom"/>
</dbReference>
<evidence type="ECO:0000256" key="5">
    <source>
        <dbReference type="ARBA" id="ARBA00023237"/>
    </source>
</evidence>
<feature type="domain" description="RagB/SusD" evidence="7">
    <location>
        <begin position="359"/>
        <end position="449"/>
    </location>
</feature>